<reference evidence="2 3" key="2">
    <citation type="submission" date="2017-10" db="EMBL/GenBank/DDBJ databases">
        <title>Extensive intraspecific genome diversity in a model arbuscular mycorrhizal fungus.</title>
        <authorList>
            <person name="Chen E.C.H."/>
            <person name="Morin E."/>
            <person name="Baudet D."/>
            <person name="Noel J."/>
            <person name="Ndikumana S."/>
            <person name="Charron P."/>
            <person name="St-Onge C."/>
            <person name="Giorgi J."/>
            <person name="Grigoriev I.V."/>
            <person name="Roux C."/>
            <person name="Martin F.M."/>
            <person name="Corradi N."/>
        </authorList>
    </citation>
    <scope>NUCLEOTIDE SEQUENCE [LARGE SCALE GENOMIC DNA]</scope>
    <source>
        <strain evidence="2 3">C2</strain>
    </source>
</reference>
<evidence type="ECO:0000313" key="3">
    <source>
        <dbReference type="Proteomes" id="UP000233469"/>
    </source>
</evidence>
<sequence>MLQTIVKKGYLFFQLNIHIIIVVLAIAKRFTDPEYVSDDFVHEIFNTYMVYTFAMKDDIDALDTLKSFLCRALSFHIGEKLNGNHNHEETLHKIKGLDHITKDLVLKFRLYADVINDI</sequence>
<name>A0A2N1NQW7_9GLOM</name>
<dbReference type="Proteomes" id="UP000233469">
    <property type="component" value="Unassembled WGS sequence"/>
</dbReference>
<dbReference type="VEuPathDB" id="FungiDB:RhiirFUN_011733"/>
<keyword evidence="1" id="KW-0472">Membrane</keyword>
<evidence type="ECO:0000256" key="1">
    <source>
        <dbReference type="SAM" id="Phobius"/>
    </source>
</evidence>
<accession>A0A2N1NQW7</accession>
<dbReference type="VEuPathDB" id="FungiDB:FUN_019593"/>
<feature type="transmembrane region" description="Helical" evidence="1">
    <location>
        <begin position="9"/>
        <end position="27"/>
    </location>
</feature>
<gene>
    <name evidence="2" type="ORF">RhiirC2_845349</name>
</gene>
<proteinExistence type="predicted"/>
<keyword evidence="1" id="KW-0812">Transmembrane</keyword>
<protein>
    <submittedName>
        <fullName evidence="2">Uncharacterized protein</fullName>
    </submittedName>
</protein>
<dbReference type="AlphaFoldDB" id="A0A2N1NQW7"/>
<comment type="caution">
    <text evidence="2">The sequence shown here is derived from an EMBL/GenBank/DDBJ whole genome shotgun (WGS) entry which is preliminary data.</text>
</comment>
<organism evidence="2 3">
    <name type="scientific">Rhizophagus irregularis</name>
    <dbReference type="NCBI Taxonomy" id="588596"/>
    <lineage>
        <taxon>Eukaryota</taxon>
        <taxon>Fungi</taxon>
        <taxon>Fungi incertae sedis</taxon>
        <taxon>Mucoromycota</taxon>
        <taxon>Glomeromycotina</taxon>
        <taxon>Glomeromycetes</taxon>
        <taxon>Glomerales</taxon>
        <taxon>Glomeraceae</taxon>
        <taxon>Rhizophagus</taxon>
    </lineage>
</organism>
<evidence type="ECO:0000313" key="2">
    <source>
        <dbReference type="EMBL" id="PKK76273.1"/>
    </source>
</evidence>
<dbReference type="EMBL" id="LLXL01000193">
    <property type="protein sequence ID" value="PKK76273.1"/>
    <property type="molecule type" value="Genomic_DNA"/>
</dbReference>
<reference evidence="2 3" key="1">
    <citation type="submission" date="2016-04" db="EMBL/GenBank/DDBJ databases">
        <title>Genome analyses suggest a sexual origin of heterokaryosis in a supposedly ancient asexual fungus.</title>
        <authorList>
            <person name="Ropars J."/>
            <person name="Sedzielewska K."/>
            <person name="Noel J."/>
            <person name="Charron P."/>
            <person name="Farinelli L."/>
            <person name="Marton T."/>
            <person name="Kruger M."/>
            <person name="Pelin A."/>
            <person name="Brachmann A."/>
            <person name="Corradi N."/>
        </authorList>
    </citation>
    <scope>NUCLEOTIDE SEQUENCE [LARGE SCALE GENOMIC DNA]</scope>
    <source>
        <strain evidence="2 3">C2</strain>
    </source>
</reference>
<keyword evidence="1" id="KW-1133">Transmembrane helix</keyword>